<proteinExistence type="inferred from homology"/>
<evidence type="ECO:0000313" key="3">
    <source>
        <dbReference type="EMBL" id="MCU9846440.1"/>
    </source>
</evidence>
<dbReference type="PANTHER" id="PTHR30537:SF5">
    <property type="entry name" value="HTH-TYPE TRANSCRIPTIONAL ACTIVATOR TTDR-RELATED"/>
    <property type="match status" value="1"/>
</dbReference>
<keyword evidence="4" id="KW-1185">Reference proteome</keyword>
<protein>
    <submittedName>
        <fullName evidence="3">LysR substrate-binding domain-containing protein</fullName>
    </submittedName>
</protein>
<dbReference type="EMBL" id="JAOVQO010000001">
    <property type="protein sequence ID" value="MCU9846440.1"/>
    <property type="molecule type" value="Genomic_DNA"/>
</dbReference>
<accession>A0ABT2WYD4</accession>
<dbReference type="Gene3D" id="3.40.190.10">
    <property type="entry name" value="Periplasmic binding protein-like II"/>
    <property type="match status" value="2"/>
</dbReference>
<sequence>MREAFATLARGTRAFTGGERGRTLRILCNMTFATWWLAPRLGQLAEALPWLTLNIQTAVWGAENAPGNSDIEIRFGRREDMSASARLILEETITPVCAPGFADGAPDWRRDPLFDCAGVMSNWETWLQAQGHDLPAGRKIHLASTYVISLTAAITGQGLALAQGFMIDGIRRTTPLAEPWPHRLKLVEAYYLLPPAGHAETPATRAFADWIEAEMQRGV</sequence>
<dbReference type="InterPro" id="IPR005119">
    <property type="entry name" value="LysR_subst-bd"/>
</dbReference>
<evidence type="ECO:0000256" key="1">
    <source>
        <dbReference type="ARBA" id="ARBA00009437"/>
    </source>
</evidence>
<gene>
    <name evidence="3" type="ORF">OEZ60_00280</name>
</gene>
<evidence type="ECO:0000259" key="2">
    <source>
        <dbReference type="Pfam" id="PF03466"/>
    </source>
</evidence>
<reference evidence="3 4" key="1">
    <citation type="submission" date="2022-10" db="EMBL/GenBank/DDBJ databases">
        <title>Defluviimonas sp. nov., isolated from ocean surface sediments.</title>
        <authorList>
            <person name="He W."/>
            <person name="Wang L."/>
            <person name="Zhang D.-F."/>
        </authorList>
    </citation>
    <scope>NUCLEOTIDE SEQUENCE [LARGE SCALE GENOMIC DNA]</scope>
    <source>
        <strain evidence="3 4">WL0024</strain>
    </source>
</reference>
<dbReference type="InterPro" id="IPR058163">
    <property type="entry name" value="LysR-type_TF_proteobact-type"/>
</dbReference>
<dbReference type="SUPFAM" id="SSF53850">
    <property type="entry name" value="Periplasmic binding protein-like II"/>
    <property type="match status" value="1"/>
</dbReference>
<organism evidence="3 4">
    <name type="scientific">Albidovulum salinarum</name>
    <dbReference type="NCBI Taxonomy" id="2984153"/>
    <lineage>
        <taxon>Bacteria</taxon>
        <taxon>Pseudomonadati</taxon>
        <taxon>Pseudomonadota</taxon>
        <taxon>Alphaproteobacteria</taxon>
        <taxon>Rhodobacterales</taxon>
        <taxon>Paracoccaceae</taxon>
        <taxon>Albidovulum</taxon>
    </lineage>
</organism>
<name>A0ABT2WYD4_9RHOB</name>
<dbReference type="Proteomes" id="UP001209535">
    <property type="component" value="Unassembled WGS sequence"/>
</dbReference>
<dbReference type="Pfam" id="PF03466">
    <property type="entry name" value="LysR_substrate"/>
    <property type="match status" value="1"/>
</dbReference>
<feature type="domain" description="LysR substrate-binding" evidence="2">
    <location>
        <begin position="18"/>
        <end position="215"/>
    </location>
</feature>
<evidence type="ECO:0000313" key="4">
    <source>
        <dbReference type="Proteomes" id="UP001209535"/>
    </source>
</evidence>
<comment type="similarity">
    <text evidence="1">Belongs to the LysR transcriptional regulatory family.</text>
</comment>
<comment type="caution">
    <text evidence="3">The sequence shown here is derived from an EMBL/GenBank/DDBJ whole genome shotgun (WGS) entry which is preliminary data.</text>
</comment>
<dbReference type="PANTHER" id="PTHR30537">
    <property type="entry name" value="HTH-TYPE TRANSCRIPTIONAL REGULATOR"/>
    <property type="match status" value="1"/>
</dbReference>